<protein>
    <submittedName>
        <fullName evidence="3">Uncharacterized protein</fullName>
    </submittedName>
</protein>
<dbReference type="Proteomes" id="UP000009169">
    <property type="component" value="Unassembled WGS sequence"/>
</dbReference>
<dbReference type="HOGENOM" id="CLU_1385066_0_0_1"/>
<evidence type="ECO:0000313" key="3">
    <source>
        <dbReference type="EMBL" id="EGE09513.1"/>
    </source>
</evidence>
<gene>
    <name evidence="3" type="ORF">TEQG_08442</name>
</gene>
<feature type="region of interest" description="Disordered" evidence="2">
    <location>
        <begin position="32"/>
        <end position="56"/>
    </location>
</feature>
<feature type="coiled-coil region" evidence="1">
    <location>
        <begin position="71"/>
        <end position="138"/>
    </location>
</feature>
<feature type="region of interest" description="Disordered" evidence="2">
    <location>
        <begin position="166"/>
        <end position="197"/>
    </location>
</feature>
<evidence type="ECO:0000313" key="4">
    <source>
        <dbReference type="Proteomes" id="UP000009169"/>
    </source>
</evidence>
<reference evidence="4" key="1">
    <citation type="journal article" date="2012" name="MBio">
        <title>Comparative genome analysis of Trichophyton rubrum and related dermatophytes reveals candidate genes involved in infection.</title>
        <authorList>
            <person name="Martinez D.A."/>
            <person name="Oliver B.G."/>
            <person name="Graeser Y."/>
            <person name="Goldberg J.M."/>
            <person name="Li W."/>
            <person name="Martinez-Rossi N.M."/>
            <person name="Monod M."/>
            <person name="Shelest E."/>
            <person name="Barton R.C."/>
            <person name="Birch E."/>
            <person name="Brakhage A.A."/>
            <person name="Chen Z."/>
            <person name="Gurr S.J."/>
            <person name="Heiman D."/>
            <person name="Heitman J."/>
            <person name="Kosti I."/>
            <person name="Rossi A."/>
            <person name="Saif S."/>
            <person name="Samalova M."/>
            <person name="Saunders C.W."/>
            <person name="Shea T."/>
            <person name="Summerbell R.C."/>
            <person name="Xu J."/>
            <person name="Young S."/>
            <person name="Zeng Q."/>
            <person name="Birren B.W."/>
            <person name="Cuomo C.A."/>
            <person name="White T.C."/>
        </authorList>
    </citation>
    <scope>NUCLEOTIDE SEQUENCE [LARGE SCALE GENOMIC DNA]</scope>
    <source>
        <strain evidence="4">ATCC MYA-4606 / CBS 127.97</strain>
    </source>
</reference>
<proteinExistence type="predicted"/>
<dbReference type="AlphaFoldDB" id="F2Q5U5"/>
<organism evidence="3 4">
    <name type="scientific">Trichophyton equinum (strain ATCC MYA-4606 / CBS 127.97)</name>
    <name type="common">Horse ringworm fungus</name>
    <dbReference type="NCBI Taxonomy" id="559882"/>
    <lineage>
        <taxon>Eukaryota</taxon>
        <taxon>Fungi</taxon>
        <taxon>Dikarya</taxon>
        <taxon>Ascomycota</taxon>
        <taxon>Pezizomycotina</taxon>
        <taxon>Eurotiomycetes</taxon>
        <taxon>Eurotiomycetidae</taxon>
        <taxon>Onygenales</taxon>
        <taxon>Arthrodermataceae</taxon>
        <taxon>Trichophyton</taxon>
    </lineage>
</organism>
<dbReference type="VEuPathDB" id="FungiDB:TEQG_08442"/>
<accession>F2Q5U5</accession>
<name>F2Q5U5_TRIEC</name>
<evidence type="ECO:0000256" key="1">
    <source>
        <dbReference type="SAM" id="Coils"/>
    </source>
</evidence>
<sequence>MAPLKKQDLGPAIPFSLEKRGNPFQILESQDSEMEVEFPDLPPSPTPQPRVLQAKKRAQFSSPISPKIAKTSNLEVILNLLEQEIKAEKNQDILDILEEQKRQFQQLISFRLKETESLETLLQRIEQRIQALEGVKEKPSIAPLKENFSFQFVENKKPTYAKVLGNQSLNQKGSKEPKQAKENLATLAPKAESTPSL</sequence>
<evidence type="ECO:0000256" key="2">
    <source>
        <dbReference type="SAM" id="MobiDB-lite"/>
    </source>
</evidence>
<keyword evidence="4" id="KW-1185">Reference proteome</keyword>
<dbReference type="EMBL" id="DS995812">
    <property type="protein sequence ID" value="EGE09513.1"/>
    <property type="molecule type" value="Genomic_DNA"/>
</dbReference>
<keyword evidence="1" id="KW-0175">Coiled coil</keyword>